<keyword evidence="5" id="KW-0472">Membrane</keyword>
<keyword evidence="5" id="KW-1133">Transmembrane helix</keyword>
<dbReference type="EMBL" id="UOEK01000574">
    <property type="protein sequence ID" value="VAW09415.1"/>
    <property type="molecule type" value="Genomic_DNA"/>
</dbReference>
<feature type="region of interest" description="Disordered" evidence="4">
    <location>
        <begin position="80"/>
        <end position="100"/>
    </location>
</feature>
<proteinExistence type="predicted"/>
<evidence type="ECO:0000256" key="2">
    <source>
        <dbReference type="ARBA" id="ARBA00022723"/>
    </source>
</evidence>
<dbReference type="Gene3D" id="1.10.760.10">
    <property type="entry name" value="Cytochrome c-like domain"/>
    <property type="match status" value="1"/>
</dbReference>
<sequence>MEQLLNKISEQYGYPADLVARAAAARAQVEGTSREVVAARWAGEEAPAAGETTPVAAAPVAAVAAPESSSGLDVEVLEPLDESEPVTEEPEHGAQDSGPTSVGGLARWLAVAAIIIPIVALTYAFIAPDGPACGASGQLDVDPATGLAVGCDGSAYGAGAVDFFALGEEVYVAKCAACHSADGSGGVGPAFVGGAIIETFPGDMCVDQKEWITLGSNGWLGQNGDTYGANANAVLSFSGVPMPGFASLTSEELSAVAIFERVSFGNESIDDAKAVCISGE</sequence>
<keyword evidence="5" id="KW-0812">Transmembrane</keyword>
<evidence type="ECO:0000256" key="5">
    <source>
        <dbReference type="SAM" id="Phobius"/>
    </source>
</evidence>
<dbReference type="InterPro" id="IPR009056">
    <property type="entry name" value="Cyt_c-like_dom"/>
</dbReference>
<evidence type="ECO:0000259" key="6">
    <source>
        <dbReference type="PROSITE" id="PS51007"/>
    </source>
</evidence>
<feature type="domain" description="Cytochrome c" evidence="6">
    <location>
        <begin position="162"/>
        <end position="264"/>
    </location>
</feature>
<keyword evidence="2" id="KW-0479">Metal-binding</keyword>
<evidence type="ECO:0000256" key="4">
    <source>
        <dbReference type="SAM" id="MobiDB-lite"/>
    </source>
</evidence>
<evidence type="ECO:0000256" key="1">
    <source>
        <dbReference type="ARBA" id="ARBA00022617"/>
    </source>
</evidence>
<organism evidence="7">
    <name type="scientific">hydrothermal vent metagenome</name>
    <dbReference type="NCBI Taxonomy" id="652676"/>
    <lineage>
        <taxon>unclassified sequences</taxon>
        <taxon>metagenomes</taxon>
        <taxon>ecological metagenomes</taxon>
    </lineage>
</organism>
<keyword evidence="1" id="KW-0349">Heme</keyword>
<dbReference type="GO" id="GO:0009055">
    <property type="term" value="F:electron transfer activity"/>
    <property type="evidence" value="ECO:0007669"/>
    <property type="project" value="InterPro"/>
</dbReference>
<gene>
    <name evidence="7" type="ORF">MNBD_ACTINO02-501</name>
</gene>
<name>A0A3B0SU26_9ZZZZ</name>
<evidence type="ECO:0000313" key="7">
    <source>
        <dbReference type="EMBL" id="VAW09415.1"/>
    </source>
</evidence>
<dbReference type="SUPFAM" id="SSF46626">
    <property type="entry name" value="Cytochrome c"/>
    <property type="match status" value="1"/>
</dbReference>
<dbReference type="GO" id="GO:0046872">
    <property type="term" value="F:metal ion binding"/>
    <property type="evidence" value="ECO:0007669"/>
    <property type="project" value="UniProtKB-KW"/>
</dbReference>
<dbReference type="GO" id="GO:0020037">
    <property type="term" value="F:heme binding"/>
    <property type="evidence" value="ECO:0007669"/>
    <property type="project" value="InterPro"/>
</dbReference>
<feature type="transmembrane region" description="Helical" evidence="5">
    <location>
        <begin position="105"/>
        <end position="126"/>
    </location>
</feature>
<evidence type="ECO:0000256" key="3">
    <source>
        <dbReference type="ARBA" id="ARBA00023004"/>
    </source>
</evidence>
<protein>
    <recommendedName>
        <fullName evidence="6">Cytochrome c domain-containing protein</fullName>
    </recommendedName>
</protein>
<reference evidence="7" key="1">
    <citation type="submission" date="2018-06" db="EMBL/GenBank/DDBJ databases">
        <authorList>
            <person name="Zhirakovskaya E."/>
        </authorList>
    </citation>
    <scope>NUCLEOTIDE SEQUENCE</scope>
</reference>
<accession>A0A3B0SU26</accession>
<dbReference type="InterPro" id="IPR036909">
    <property type="entry name" value="Cyt_c-like_dom_sf"/>
</dbReference>
<dbReference type="Pfam" id="PF00034">
    <property type="entry name" value="Cytochrom_C"/>
    <property type="match status" value="1"/>
</dbReference>
<dbReference type="PROSITE" id="PS51007">
    <property type="entry name" value="CYTC"/>
    <property type="match status" value="1"/>
</dbReference>
<keyword evidence="3" id="KW-0408">Iron</keyword>
<dbReference type="AlphaFoldDB" id="A0A3B0SU26"/>